<sequence length="124" mass="13470">MMELFKLPAENDVNDTDNYQQNTRKSVINNYPAVSIENGSNLPDLSYINGDGNNTTSISTNISNLHNGNPILMDDDQNSIQGTTGSAAQPYSSGFGGLAVLDQQYFPTASLASSEFSDFSRFFL</sequence>
<dbReference type="Proteomes" id="UP001187192">
    <property type="component" value="Unassembled WGS sequence"/>
</dbReference>
<gene>
    <name evidence="1" type="ORF">TIFTF001_018522</name>
</gene>
<comment type="caution">
    <text evidence="1">The sequence shown here is derived from an EMBL/GenBank/DDBJ whole genome shotgun (WGS) entry which is preliminary data.</text>
</comment>
<protein>
    <submittedName>
        <fullName evidence="1">Uncharacterized protein</fullName>
    </submittedName>
</protein>
<evidence type="ECO:0000313" key="2">
    <source>
        <dbReference type="Proteomes" id="UP001187192"/>
    </source>
</evidence>
<proteinExistence type="predicted"/>
<accession>A0AA88ANF4</accession>
<reference evidence="1" key="1">
    <citation type="submission" date="2023-07" db="EMBL/GenBank/DDBJ databases">
        <title>draft genome sequence of fig (Ficus carica).</title>
        <authorList>
            <person name="Takahashi T."/>
            <person name="Nishimura K."/>
        </authorList>
    </citation>
    <scope>NUCLEOTIDE SEQUENCE</scope>
</reference>
<dbReference type="EMBL" id="BTGU01000030">
    <property type="protein sequence ID" value="GMN49348.1"/>
    <property type="molecule type" value="Genomic_DNA"/>
</dbReference>
<evidence type="ECO:0000313" key="1">
    <source>
        <dbReference type="EMBL" id="GMN49348.1"/>
    </source>
</evidence>
<dbReference type="AlphaFoldDB" id="A0AA88ANF4"/>
<keyword evidence="2" id="KW-1185">Reference proteome</keyword>
<name>A0AA88ANF4_FICCA</name>
<organism evidence="1 2">
    <name type="scientific">Ficus carica</name>
    <name type="common">Common fig</name>
    <dbReference type="NCBI Taxonomy" id="3494"/>
    <lineage>
        <taxon>Eukaryota</taxon>
        <taxon>Viridiplantae</taxon>
        <taxon>Streptophyta</taxon>
        <taxon>Embryophyta</taxon>
        <taxon>Tracheophyta</taxon>
        <taxon>Spermatophyta</taxon>
        <taxon>Magnoliopsida</taxon>
        <taxon>eudicotyledons</taxon>
        <taxon>Gunneridae</taxon>
        <taxon>Pentapetalae</taxon>
        <taxon>rosids</taxon>
        <taxon>fabids</taxon>
        <taxon>Rosales</taxon>
        <taxon>Moraceae</taxon>
        <taxon>Ficeae</taxon>
        <taxon>Ficus</taxon>
    </lineage>
</organism>